<dbReference type="PANTHER" id="PTHR23264">
    <property type="entry name" value="NUCLEOTIDE-BINDING PROTEIN NBP35 YEAST -RELATED"/>
    <property type="match status" value="1"/>
</dbReference>
<dbReference type="InterPro" id="IPR027417">
    <property type="entry name" value="P-loop_NTPase"/>
</dbReference>
<dbReference type="InterPro" id="IPR033756">
    <property type="entry name" value="YlxH/NBP35"/>
</dbReference>
<dbReference type="Ensembl" id="ENSXETT00000066594">
    <property type="protein sequence ID" value="ENSXETP00000076711"/>
    <property type="gene ID" value="ENSXETG00000036623"/>
</dbReference>
<dbReference type="GO" id="GO:0016226">
    <property type="term" value="P:iron-sulfur cluster assembly"/>
    <property type="evidence" value="ECO:0007669"/>
    <property type="project" value="InterPro"/>
</dbReference>
<dbReference type="Bgee" id="ENSXETG00000036623">
    <property type="expression patterns" value="Expressed in skeletal muscle tissue and 2 other cell types or tissues"/>
</dbReference>
<dbReference type="Pfam" id="PF10609">
    <property type="entry name" value="ParA"/>
    <property type="match status" value="1"/>
</dbReference>
<evidence type="ECO:0000256" key="2">
    <source>
        <dbReference type="ARBA" id="ARBA00022723"/>
    </source>
</evidence>
<dbReference type="InterPro" id="IPR019591">
    <property type="entry name" value="Mrp/NBP35_ATP-bd"/>
</dbReference>
<proteinExistence type="predicted"/>
<dbReference type="GO" id="GO:0005524">
    <property type="term" value="F:ATP binding"/>
    <property type="evidence" value="ECO:0007669"/>
    <property type="project" value="UniProtKB-KW"/>
</dbReference>
<evidence type="ECO:0000256" key="4">
    <source>
        <dbReference type="ARBA" id="ARBA00022840"/>
    </source>
</evidence>
<protein>
    <submittedName>
        <fullName evidence="7">Uncharacterized protein</fullName>
    </submittedName>
</protein>
<dbReference type="GeneTree" id="ENSGT00950000183193"/>
<evidence type="ECO:0000256" key="1">
    <source>
        <dbReference type="ARBA" id="ARBA00022485"/>
    </source>
</evidence>
<keyword evidence="2" id="KW-0479">Metal-binding</keyword>
<organism evidence="7">
    <name type="scientific">Xenopus tropicalis</name>
    <name type="common">Western clawed frog</name>
    <name type="synonym">Silurana tropicalis</name>
    <dbReference type="NCBI Taxonomy" id="8364"/>
    <lineage>
        <taxon>Eukaryota</taxon>
        <taxon>Metazoa</taxon>
        <taxon>Chordata</taxon>
        <taxon>Craniata</taxon>
        <taxon>Vertebrata</taxon>
        <taxon>Euteleostomi</taxon>
        <taxon>Amphibia</taxon>
        <taxon>Batrachia</taxon>
        <taxon>Anura</taxon>
        <taxon>Pipoidea</taxon>
        <taxon>Pipidae</taxon>
        <taxon>Xenopodinae</taxon>
        <taxon>Xenopus</taxon>
        <taxon>Silurana</taxon>
    </lineage>
</organism>
<dbReference type="GO" id="GO:0140663">
    <property type="term" value="F:ATP-dependent FeS chaperone activity"/>
    <property type="evidence" value="ECO:0007669"/>
    <property type="project" value="InterPro"/>
</dbReference>
<evidence type="ECO:0000256" key="3">
    <source>
        <dbReference type="ARBA" id="ARBA00022741"/>
    </source>
</evidence>
<dbReference type="Gene3D" id="3.40.50.300">
    <property type="entry name" value="P-loop containing nucleotide triphosphate hydrolases"/>
    <property type="match status" value="1"/>
</dbReference>
<dbReference type="GO" id="GO:0046872">
    <property type="term" value="F:metal ion binding"/>
    <property type="evidence" value="ECO:0007669"/>
    <property type="project" value="UniProtKB-KW"/>
</dbReference>
<dbReference type="AlphaFoldDB" id="A0A6I8QTL8"/>
<evidence type="ECO:0000313" key="7">
    <source>
        <dbReference type="Ensembl" id="ENSXETP00000076711"/>
    </source>
</evidence>
<evidence type="ECO:0000256" key="5">
    <source>
        <dbReference type="ARBA" id="ARBA00023004"/>
    </source>
</evidence>
<reference evidence="7" key="2">
    <citation type="submission" date="2020-05" db="UniProtKB">
        <authorList>
            <consortium name="Ensembl"/>
        </authorList>
    </citation>
    <scope>IDENTIFICATION</scope>
</reference>
<reference evidence="7" key="1">
    <citation type="journal article" date="2010" name="Science">
        <title>The genome of the Western clawed frog Xenopus tropicalis.</title>
        <authorList>
            <person name="Hellsten U."/>
            <person name="Harland R.M."/>
            <person name="Gilchrist M.J."/>
            <person name="Hendrix D."/>
            <person name="Jurka J."/>
            <person name="Kapitonov V."/>
            <person name="Ovcharenko I."/>
            <person name="Putnam N.H."/>
            <person name="Shu S."/>
            <person name="Taher L."/>
            <person name="Blitz I.L."/>
            <person name="Blumberg B."/>
            <person name="Dichmann D.S."/>
            <person name="Dubchak I."/>
            <person name="Amaya E."/>
            <person name="Detter J.C."/>
            <person name="Fletcher R."/>
            <person name="Gerhard D.S."/>
            <person name="Goodstein D."/>
            <person name="Graves T."/>
            <person name="Grigoriev I.V."/>
            <person name="Grimwood J."/>
            <person name="Kawashima T."/>
            <person name="Lindquist E."/>
            <person name="Lucas S.M."/>
            <person name="Mead P.E."/>
            <person name="Mitros T."/>
            <person name="Ogino H."/>
            <person name="Ohta Y."/>
            <person name="Poliakov A.V."/>
            <person name="Pollet N."/>
            <person name="Robert J."/>
            <person name="Salamov A."/>
            <person name="Sater A.K."/>
            <person name="Schmutz J."/>
            <person name="Terry A."/>
            <person name="Vize P.D."/>
            <person name="Warren W.C."/>
            <person name="Wells D."/>
            <person name="Wills A."/>
            <person name="Wilson R.K."/>
            <person name="Zimmerman L.B."/>
            <person name="Zorn A.M."/>
            <person name="Grainger R."/>
            <person name="Grammer T."/>
            <person name="Khokha M.K."/>
            <person name="Richardson P.M."/>
            <person name="Rokhsar D.S."/>
        </authorList>
    </citation>
    <scope>NUCLEOTIDE SEQUENCE [LARGE SCALE GENOMIC DNA]</scope>
    <source>
        <strain evidence="7">Nigerian</strain>
    </source>
</reference>
<evidence type="ECO:0000256" key="6">
    <source>
        <dbReference type="ARBA" id="ARBA00023014"/>
    </source>
</evidence>
<keyword evidence="6" id="KW-0411">Iron-sulfur</keyword>
<keyword evidence="4" id="KW-0067">ATP-binding</keyword>
<accession>A0A6I8QTL8</accession>
<keyword evidence="3" id="KW-0547">Nucleotide-binding</keyword>
<keyword evidence="1" id="KW-0004">4Fe-4S</keyword>
<dbReference type="InParanoid" id="A0A6I8QTL8"/>
<dbReference type="PANTHER" id="PTHR23264:SF35">
    <property type="entry name" value="CYTOSOLIC FE-S CLUSTER ASSEMBLY FACTOR NUBP1"/>
    <property type="match status" value="1"/>
</dbReference>
<dbReference type="SUPFAM" id="SSF52540">
    <property type="entry name" value="P-loop containing nucleoside triphosphate hydrolases"/>
    <property type="match status" value="1"/>
</dbReference>
<keyword evidence="5" id="KW-0408">Iron</keyword>
<sequence length="197" mass="21403">LSQNNSIEKLTPVKHKILVLSGKGSVGKSTFSAHLAPGLTQDEDEEVALLDVDICGPSIPKIMDFMALLHVKTDIRVMSVGFLISSPDDAVIWKGLTSGCPKRNQLLSQSQLPVIIGEVENMSWFICHKFPLDPKTGKSSVRLYTGFYATKTCLQTRNLKIGICFEATGSNIQGVGAQHVAHGPLLGDHWARFTKGC</sequence>
<dbReference type="GO" id="GO:0051539">
    <property type="term" value="F:4 iron, 4 sulfur cluster binding"/>
    <property type="evidence" value="ECO:0007669"/>
    <property type="project" value="UniProtKB-KW"/>
</dbReference>
<name>A0A6I8QTL8_XENTR</name>